<dbReference type="InterPro" id="IPR007502">
    <property type="entry name" value="Helicase-assoc_dom"/>
</dbReference>
<dbReference type="InterPro" id="IPR001650">
    <property type="entry name" value="Helicase_C-like"/>
</dbReference>
<evidence type="ECO:0000256" key="3">
    <source>
        <dbReference type="ARBA" id="ARBA00022806"/>
    </source>
</evidence>
<dbReference type="GO" id="GO:0004386">
    <property type="term" value="F:helicase activity"/>
    <property type="evidence" value="ECO:0007669"/>
    <property type="project" value="UniProtKB-KW"/>
</dbReference>
<dbReference type="InterPro" id="IPR014001">
    <property type="entry name" value="Helicase_ATP-bd"/>
</dbReference>
<dbReference type="CDD" id="cd18791">
    <property type="entry name" value="SF2_C_RHA"/>
    <property type="match status" value="1"/>
</dbReference>
<dbReference type="PIRSF" id="PIRSF005496">
    <property type="entry name" value="ATP_hel_hrpB"/>
    <property type="match status" value="1"/>
</dbReference>
<dbReference type="InterPro" id="IPR010225">
    <property type="entry name" value="HrpB"/>
</dbReference>
<reference evidence="8 9" key="1">
    <citation type="submission" date="2018-06" db="EMBL/GenBank/DDBJ databases">
        <title>Genomic Encyclopedia of Type Strains, Phase IV (KMG-IV): sequencing the most valuable type-strain genomes for metagenomic binning, comparative biology and taxonomic classification.</title>
        <authorList>
            <person name="Goeker M."/>
        </authorList>
    </citation>
    <scope>NUCLEOTIDE SEQUENCE [LARGE SCALE GENOMIC DNA]</scope>
    <source>
        <strain evidence="8 9">DSM 18048</strain>
    </source>
</reference>
<dbReference type="PANTHER" id="PTHR43519:SF1">
    <property type="entry name" value="ATP-DEPENDENT RNA HELICASE HRPB"/>
    <property type="match status" value="1"/>
</dbReference>
<sequence>MTLPILDVLPDLRASLHDRPLVLLSAPPGAGKSTVLPLELLEASWLAGQKIVMLQPRRVAARSVAARMAELLGEDVGETVGYRVRFESRVSSKTRVEVVTDGILTRQLQRDPELAGVGLVIFDEFHERSLQGDVAFVLAREAQGALRDDLRLLVMSATLEGDLAGKLGGAPTVASQGRPFPVEVRYLPQDPTGSVAENVTSAVTRALDEHEGDVLAFLPGVGEIKRAHEALSDRHASVRVLPLYGDLPLSQQRAAIVPDPQGRRRVVLATSIAETSLTLEGVRIVVDGGFSRVPTFDARTGLTSLVTTRVTKDAAHQRAGRAGRTAPGVAYRLWSERTHALLPEKRKPEILEADFASTLLELAQWGVTNVTSLPWPDVPPSRNVEAALDLLVNLDAFADGRITKRGAELLTFPTHPRIAHLLLEGRDAGLASLACDVAALLEERDPLGRDDSADFSSRVSGLRRNRRSPAFARIEQLARSWRRLLNAPVHDEEPDPHEVGSLIAFAYPERVAKLRAGSRDRYLLANGRGVRLREGDSLMGAPLLAVAHLDALQADGRVFLAAPLSASALEARVQEVDEVRWDDRDGTFVAQRERRVGAIVLSAEPLRSVPRDLRVKALLGALRREGLSLLRWTEAARQLQARVLSVRAWRPDEGWPDFSDEALSASLEDWLAPYLEGGRSRDDFSKVDVAELLRHALPWNLVGRLVDLAPESLTVPSGHAVRLAYAPDATAPILAVKLQELFGLADTPTVNEGRVKVLLHLLSPARRPVQVTQDLKSFWERGYPDVKKELKGRYPKHPWPDDPWTAVPTRGTKPR</sequence>
<keyword evidence="2" id="KW-0378">Hydrolase</keyword>
<evidence type="ECO:0000313" key="9">
    <source>
        <dbReference type="Proteomes" id="UP000248326"/>
    </source>
</evidence>
<dbReference type="Pfam" id="PF00270">
    <property type="entry name" value="DEAD"/>
    <property type="match status" value="1"/>
</dbReference>
<feature type="domain" description="Helicase ATP-binding" evidence="6">
    <location>
        <begin position="13"/>
        <end position="159"/>
    </location>
</feature>
<evidence type="ECO:0000259" key="6">
    <source>
        <dbReference type="PROSITE" id="PS51192"/>
    </source>
</evidence>
<dbReference type="Proteomes" id="UP000248326">
    <property type="component" value="Unassembled WGS sequence"/>
</dbReference>
<dbReference type="Pfam" id="PF24473">
    <property type="entry name" value="CON_HrpB"/>
    <property type="match status" value="1"/>
</dbReference>
<dbReference type="RefSeq" id="WP_110886915.1">
    <property type="nucleotide sequence ID" value="NZ_QJSX01000008.1"/>
</dbReference>
<dbReference type="OrthoDB" id="9808833at2"/>
<dbReference type="CDD" id="cd17990">
    <property type="entry name" value="DEXHc_HrpB"/>
    <property type="match status" value="1"/>
</dbReference>
<dbReference type="InterPro" id="IPR027417">
    <property type="entry name" value="P-loop_NTPase"/>
</dbReference>
<protein>
    <submittedName>
        <fullName evidence="8">ATP-dependent helicase HrpB</fullName>
    </submittedName>
</protein>
<dbReference type="GO" id="GO:0003676">
    <property type="term" value="F:nucleic acid binding"/>
    <property type="evidence" value="ECO:0007669"/>
    <property type="project" value="InterPro"/>
</dbReference>
<dbReference type="Gene3D" id="1.20.120.1080">
    <property type="match status" value="1"/>
</dbReference>
<dbReference type="InterPro" id="IPR011545">
    <property type="entry name" value="DEAD/DEAH_box_helicase_dom"/>
</dbReference>
<gene>
    <name evidence="8" type="ORF">DES52_10879</name>
</gene>
<evidence type="ECO:0000256" key="2">
    <source>
        <dbReference type="ARBA" id="ARBA00022801"/>
    </source>
</evidence>
<dbReference type="InterPro" id="IPR049614">
    <property type="entry name" value="HrpB_DEXH"/>
</dbReference>
<accession>A0A318SLZ7</accession>
<dbReference type="SMART" id="SM00490">
    <property type="entry name" value="HELICc"/>
    <property type="match status" value="1"/>
</dbReference>
<dbReference type="GO" id="GO:0016787">
    <property type="term" value="F:hydrolase activity"/>
    <property type="evidence" value="ECO:0007669"/>
    <property type="project" value="UniProtKB-KW"/>
</dbReference>
<keyword evidence="9" id="KW-1185">Reference proteome</keyword>
<comment type="caution">
    <text evidence="8">The sequence shown here is derived from an EMBL/GenBank/DDBJ whole genome shotgun (WGS) entry which is preliminary data.</text>
</comment>
<feature type="region of interest" description="Disordered" evidence="5">
    <location>
        <begin position="790"/>
        <end position="815"/>
    </location>
</feature>
<dbReference type="PANTHER" id="PTHR43519">
    <property type="entry name" value="ATP-DEPENDENT RNA HELICASE HRPB"/>
    <property type="match status" value="1"/>
</dbReference>
<keyword evidence="4" id="KW-0067">ATP-binding</keyword>
<evidence type="ECO:0000313" key="8">
    <source>
        <dbReference type="EMBL" id="PYE53550.1"/>
    </source>
</evidence>
<dbReference type="SMART" id="SM00487">
    <property type="entry name" value="DEXDc"/>
    <property type="match status" value="1"/>
</dbReference>
<evidence type="ECO:0000259" key="7">
    <source>
        <dbReference type="PROSITE" id="PS51194"/>
    </source>
</evidence>
<dbReference type="InterPro" id="IPR013689">
    <property type="entry name" value="RNA_helicase_ATP-dep_HrpB_C"/>
</dbReference>
<evidence type="ECO:0000256" key="4">
    <source>
        <dbReference type="ARBA" id="ARBA00022840"/>
    </source>
</evidence>
<dbReference type="Gene3D" id="3.40.50.300">
    <property type="entry name" value="P-loop containing nucleotide triphosphate hydrolases"/>
    <property type="match status" value="2"/>
</dbReference>
<dbReference type="EMBL" id="QJSX01000008">
    <property type="protein sequence ID" value="PYE53550.1"/>
    <property type="molecule type" value="Genomic_DNA"/>
</dbReference>
<dbReference type="GO" id="GO:0005524">
    <property type="term" value="F:ATP binding"/>
    <property type="evidence" value="ECO:0007669"/>
    <property type="project" value="UniProtKB-KW"/>
</dbReference>
<dbReference type="SMART" id="SM00847">
    <property type="entry name" value="HA2"/>
    <property type="match status" value="1"/>
</dbReference>
<dbReference type="Pfam" id="PF08482">
    <property type="entry name" value="HrpB_C"/>
    <property type="match status" value="1"/>
</dbReference>
<name>A0A318SLZ7_9DEIO</name>
<dbReference type="SUPFAM" id="SSF52540">
    <property type="entry name" value="P-loop containing nucleoside triphosphate hydrolases"/>
    <property type="match status" value="1"/>
</dbReference>
<organism evidence="8 9">
    <name type="scientific">Deinococcus yavapaiensis KR-236</name>
    <dbReference type="NCBI Taxonomy" id="694435"/>
    <lineage>
        <taxon>Bacteria</taxon>
        <taxon>Thermotogati</taxon>
        <taxon>Deinococcota</taxon>
        <taxon>Deinococci</taxon>
        <taxon>Deinococcales</taxon>
        <taxon>Deinococcaceae</taxon>
        <taxon>Deinococcus</taxon>
    </lineage>
</organism>
<dbReference type="NCBIfam" id="TIGR01970">
    <property type="entry name" value="DEAH_box_HrpB"/>
    <property type="match status" value="1"/>
</dbReference>
<feature type="domain" description="Helicase C-terminal" evidence="7">
    <location>
        <begin position="202"/>
        <end position="366"/>
    </location>
</feature>
<dbReference type="Pfam" id="PF00271">
    <property type="entry name" value="Helicase_C"/>
    <property type="match status" value="1"/>
</dbReference>
<dbReference type="InterPro" id="IPR056329">
    <property type="entry name" value="CON_HrpB"/>
</dbReference>
<proteinExistence type="predicted"/>
<evidence type="ECO:0000256" key="1">
    <source>
        <dbReference type="ARBA" id="ARBA00022741"/>
    </source>
</evidence>
<keyword evidence="1" id="KW-0547">Nucleotide-binding</keyword>
<dbReference type="AlphaFoldDB" id="A0A318SLZ7"/>
<dbReference type="PROSITE" id="PS51192">
    <property type="entry name" value="HELICASE_ATP_BIND_1"/>
    <property type="match status" value="1"/>
</dbReference>
<keyword evidence="3 8" id="KW-0347">Helicase</keyword>
<evidence type="ECO:0000256" key="5">
    <source>
        <dbReference type="SAM" id="MobiDB-lite"/>
    </source>
</evidence>
<dbReference type="PROSITE" id="PS51194">
    <property type="entry name" value="HELICASE_CTER"/>
    <property type="match status" value="1"/>
</dbReference>
<dbReference type="FunFam" id="3.40.50.300:FF:002125">
    <property type="entry name" value="ATP-dependent helicase HrpB"/>
    <property type="match status" value="1"/>
</dbReference>